<organism evidence="1">
    <name type="scientific">Arundo donax</name>
    <name type="common">Giant reed</name>
    <name type="synonym">Donax arundinaceus</name>
    <dbReference type="NCBI Taxonomy" id="35708"/>
    <lineage>
        <taxon>Eukaryota</taxon>
        <taxon>Viridiplantae</taxon>
        <taxon>Streptophyta</taxon>
        <taxon>Embryophyta</taxon>
        <taxon>Tracheophyta</taxon>
        <taxon>Spermatophyta</taxon>
        <taxon>Magnoliopsida</taxon>
        <taxon>Liliopsida</taxon>
        <taxon>Poales</taxon>
        <taxon>Poaceae</taxon>
        <taxon>PACMAD clade</taxon>
        <taxon>Arundinoideae</taxon>
        <taxon>Arundineae</taxon>
        <taxon>Arundo</taxon>
    </lineage>
</organism>
<dbReference type="EMBL" id="GBRH01226872">
    <property type="protein sequence ID" value="JAD71023.1"/>
    <property type="molecule type" value="Transcribed_RNA"/>
</dbReference>
<evidence type="ECO:0000313" key="1">
    <source>
        <dbReference type="EMBL" id="JAD71023.1"/>
    </source>
</evidence>
<dbReference type="AlphaFoldDB" id="A0A0A9C986"/>
<protein>
    <submittedName>
        <fullName evidence="1">Uncharacterized protein</fullName>
    </submittedName>
</protein>
<sequence>MNAVILLICTRTSLVLDVYQIPAAPMFTVFL</sequence>
<reference evidence="1" key="2">
    <citation type="journal article" date="2015" name="Data Brief">
        <title>Shoot transcriptome of the giant reed, Arundo donax.</title>
        <authorList>
            <person name="Barrero R.A."/>
            <person name="Guerrero F.D."/>
            <person name="Moolhuijzen P."/>
            <person name="Goolsby J.A."/>
            <person name="Tidwell J."/>
            <person name="Bellgard S.E."/>
            <person name="Bellgard M.I."/>
        </authorList>
    </citation>
    <scope>NUCLEOTIDE SEQUENCE</scope>
    <source>
        <tissue evidence="1">Shoot tissue taken approximately 20 cm above the soil surface</tissue>
    </source>
</reference>
<proteinExistence type="predicted"/>
<reference evidence="1" key="1">
    <citation type="submission" date="2014-09" db="EMBL/GenBank/DDBJ databases">
        <authorList>
            <person name="Magalhaes I.L.F."/>
            <person name="Oliveira U."/>
            <person name="Santos F.R."/>
            <person name="Vidigal T.H.D.A."/>
            <person name="Brescovit A.D."/>
            <person name="Santos A.J."/>
        </authorList>
    </citation>
    <scope>NUCLEOTIDE SEQUENCE</scope>
    <source>
        <tissue evidence="1">Shoot tissue taken approximately 20 cm above the soil surface</tissue>
    </source>
</reference>
<accession>A0A0A9C986</accession>
<name>A0A0A9C986_ARUDO</name>